<dbReference type="PANTHER" id="PTHR48085:SF5">
    <property type="entry name" value="CADMIUM_ZINC-TRANSPORTING ATPASE HMA4-RELATED"/>
    <property type="match status" value="1"/>
</dbReference>
<keyword evidence="6 15" id="KW-0812">Transmembrane</keyword>
<evidence type="ECO:0000256" key="11">
    <source>
        <dbReference type="ARBA" id="ARBA00022989"/>
    </source>
</evidence>
<dbReference type="FunFam" id="2.70.150.10:FF:000002">
    <property type="entry name" value="Copper-transporting ATPase 1, putative"/>
    <property type="match status" value="1"/>
</dbReference>
<dbReference type="EMBL" id="JACEGA010000001">
    <property type="protein sequence ID" value="MBB2182413.1"/>
    <property type="molecule type" value="Genomic_DNA"/>
</dbReference>
<evidence type="ECO:0000256" key="13">
    <source>
        <dbReference type="ARBA" id="ARBA00039103"/>
    </source>
</evidence>
<keyword evidence="4" id="KW-0104">Cadmium</keyword>
<evidence type="ECO:0000256" key="14">
    <source>
        <dbReference type="ARBA" id="ARBA00049338"/>
    </source>
</evidence>
<dbReference type="PRINTS" id="PR00941">
    <property type="entry name" value="CDATPASE"/>
</dbReference>
<dbReference type="SUPFAM" id="SSF55008">
    <property type="entry name" value="HMA, heavy metal-associated domain"/>
    <property type="match status" value="1"/>
</dbReference>
<evidence type="ECO:0000259" key="16">
    <source>
        <dbReference type="PROSITE" id="PS50846"/>
    </source>
</evidence>
<dbReference type="Pfam" id="PF00122">
    <property type="entry name" value="E1-E2_ATPase"/>
    <property type="match status" value="1"/>
</dbReference>
<feature type="transmembrane region" description="Helical" evidence="15">
    <location>
        <begin position="654"/>
        <end position="674"/>
    </location>
</feature>
<sequence>MRKEYILEGLCCANCAAKIEKEVRALFGVLEANINLVNCKLSIQLADGVDTDLTQVIKQIVASHEPSVKVIKHDEDKEEVGTKQEKKETMDENKIFLVRLAITVVLTALCSVINIQDHIKIIVLAIAYLVIGYEVLMNAIKNILRGKLFDENFLMGFASLAAFIIGDQLEAISVLVFYEIGELLQDMAVNKSRKNIADLMDIRPDYANKMVGERIEALPPEKIEVGDIILVKPGEKIPLDGMVVKGNSFIDTRALTGESVPREVTVDDMVLSGTISTNGLLEIKVTKPYGEATVSKILELVQNAGSKKAESEKFITRFANYYTPIVVILAIAVAVFPPLFGFGTFTQWLYRALSFLIISCPCALVISIPLSFFGGIGGGAKHGVLIKGGNYLDALKQVDTIVFDKTGTLTQGIFEVSNVCPMDGVDESYLVRMAAIAESQSTHPIAKSILAYYNNISKDKAMQPVQINELAGHGVVADTESEVIYAGNEKLMKQHNIDVPQNHSAGSIVHVAVNENYLGYILIDDVIKPETKGVMRELKQLGVKRTIMLTGDHEEAAKAVAKLCQVDEYQSELLPQDKVAWFDKYKNQAGMSGKIAFVGDGINDAPVLAGADIGIAMGGIGSDAAIEAADIVIMNDEIGKVVTAIKIARKTKKIVIQNIVFALSVKAIIMLLSFFGITSIWFAIFADVGVALLALLNALRAMSIK</sequence>
<dbReference type="RefSeq" id="WP_228352137.1">
    <property type="nucleotide sequence ID" value="NZ_JACEGA010000001.1"/>
</dbReference>
<comment type="catalytic activity">
    <reaction evidence="14">
        <text>Cd(2+)(in) + ATP + H2O = Cd(2+)(out) + ADP + phosphate + H(+)</text>
        <dbReference type="Rhea" id="RHEA:12132"/>
        <dbReference type="ChEBI" id="CHEBI:15377"/>
        <dbReference type="ChEBI" id="CHEBI:15378"/>
        <dbReference type="ChEBI" id="CHEBI:30616"/>
        <dbReference type="ChEBI" id="CHEBI:43474"/>
        <dbReference type="ChEBI" id="CHEBI:48775"/>
        <dbReference type="ChEBI" id="CHEBI:456216"/>
        <dbReference type="EC" id="7.2.2.21"/>
    </reaction>
</comment>
<dbReference type="SFLD" id="SFLDG00002">
    <property type="entry name" value="C1.7:_P-type_atpase_like"/>
    <property type="match status" value="1"/>
</dbReference>
<feature type="domain" description="HMA" evidence="16">
    <location>
        <begin position="1"/>
        <end position="69"/>
    </location>
</feature>
<dbReference type="Gene3D" id="2.70.150.10">
    <property type="entry name" value="Calcium-transporting ATPase, cytoplasmic transduction domain A"/>
    <property type="match status" value="1"/>
</dbReference>
<reference evidence="17 18" key="1">
    <citation type="submission" date="2020-07" db="EMBL/GenBank/DDBJ databases">
        <title>Characterization and genome sequencing of isolate MD1, a novel member within the family Lachnospiraceae.</title>
        <authorList>
            <person name="Rettenmaier R."/>
            <person name="Di Bello L."/>
            <person name="Zinser C."/>
            <person name="Scheitz K."/>
            <person name="Liebl W."/>
            <person name="Zverlov V."/>
        </authorList>
    </citation>
    <scope>NUCLEOTIDE SEQUENCE [LARGE SCALE GENOMIC DNA]</scope>
    <source>
        <strain evidence="17 18">MD1</strain>
    </source>
</reference>
<feature type="transmembrane region" description="Helical" evidence="15">
    <location>
        <begin position="121"/>
        <end position="140"/>
    </location>
</feature>
<dbReference type="InterPro" id="IPR036412">
    <property type="entry name" value="HAD-like_sf"/>
</dbReference>
<dbReference type="InterPro" id="IPR008250">
    <property type="entry name" value="ATPase_P-typ_transduc_dom_A_sf"/>
</dbReference>
<evidence type="ECO:0000256" key="6">
    <source>
        <dbReference type="ARBA" id="ARBA00022692"/>
    </source>
</evidence>
<dbReference type="NCBIfam" id="TIGR01512">
    <property type="entry name" value="ATPase-IB2_Cd"/>
    <property type="match status" value="1"/>
</dbReference>
<keyword evidence="9 15" id="KW-0067">ATP-binding</keyword>
<proteinExistence type="inferred from homology"/>
<keyword evidence="7 15" id="KW-0479">Metal-binding</keyword>
<evidence type="ECO:0000256" key="12">
    <source>
        <dbReference type="ARBA" id="ARBA00023136"/>
    </source>
</evidence>
<dbReference type="SUPFAM" id="SSF56784">
    <property type="entry name" value="HAD-like"/>
    <property type="match status" value="1"/>
</dbReference>
<dbReference type="Gene3D" id="3.40.50.1000">
    <property type="entry name" value="HAD superfamily/HAD-like"/>
    <property type="match status" value="1"/>
</dbReference>
<dbReference type="GO" id="GO:0008551">
    <property type="term" value="F:P-type cadmium transporter activity"/>
    <property type="evidence" value="ECO:0007669"/>
    <property type="project" value="UniProtKB-EC"/>
</dbReference>
<dbReference type="PROSITE" id="PS00154">
    <property type="entry name" value="ATPASE_E1_E2"/>
    <property type="match status" value="1"/>
</dbReference>
<dbReference type="SFLD" id="SFLDS00003">
    <property type="entry name" value="Haloacid_Dehalogenase"/>
    <property type="match status" value="1"/>
</dbReference>
<comment type="similarity">
    <text evidence="2 15">Belongs to the cation transport ATPase (P-type) (TC 3.A.3) family. Type IB subfamily.</text>
</comment>
<dbReference type="PRINTS" id="PR00119">
    <property type="entry name" value="CATATPASE"/>
</dbReference>
<keyword evidence="3 15" id="KW-1003">Cell membrane</keyword>
<dbReference type="PANTHER" id="PTHR48085">
    <property type="entry name" value="CADMIUM/ZINC-TRANSPORTING ATPASE HMA2-RELATED"/>
    <property type="match status" value="1"/>
</dbReference>
<keyword evidence="11 15" id="KW-1133">Transmembrane helix</keyword>
<feature type="transmembrane region" description="Helical" evidence="15">
    <location>
        <begin position="680"/>
        <end position="699"/>
    </location>
</feature>
<keyword evidence="12 15" id="KW-0472">Membrane</keyword>
<comment type="subcellular location">
    <subcellularLocation>
        <location evidence="1">Cell membrane</location>
        <topology evidence="1">Multi-pass membrane protein</topology>
    </subcellularLocation>
</comment>
<comment type="caution">
    <text evidence="17">The sequence shown here is derived from an EMBL/GenBank/DDBJ whole genome shotgun (WGS) entry which is preliminary data.</text>
</comment>
<keyword evidence="5" id="KW-0597">Phosphoprotein</keyword>
<dbReference type="EC" id="7.2.2.21" evidence="13"/>
<accession>A0A839JXL6</accession>
<feature type="transmembrane region" description="Helical" evidence="15">
    <location>
        <begin position="96"/>
        <end position="115"/>
    </location>
</feature>
<dbReference type="Gene3D" id="3.30.70.100">
    <property type="match status" value="1"/>
</dbReference>
<dbReference type="InterPro" id="IPR023214">
    <property type="entry name" value="HAD_sf"/>
</dbReference>
<dbReference type="SUPFAM" id="SSF81665">
    <property type="entry name" value="Calcium ATPase, transmembrane domain M"/>
    <property type="match status" value="1"/>
</dbReference>
<dbReference type="Pfam" id="PF00702">
    <property type="entry name" value="Hydrolase"/>
    <property type="match status" value="1"/>
</dbReference>
<dbReference type="InterPro" id="IPR059000">
    <property type="entry name" value="ATPase_P-type_domA"/>
</dbReference>
<dbReference type="InterPro" id="IPR006121">
    <property type="entry name" value="HMA_dom"/>
</dbReference>
<keyword evidence="18" id="KW-1185">Reference proteome</keyword>
<protein>
    <recommendedName>
        <fullName evidence="13">Cd(2+)-exporting ATPase</fullName>
        <ecNumber evidence="13">7.2.2.21</ecNumber>
    </recommendedName>
</protein>
<dbReference type="NCBIfam" id="TIGR01525">
    <property type="entry name" value="ATPase-IB_hvy"/>
    <property type="match status" value="1"/>
</dbReference>
<evidence type="ECO:0000256" key="15">
    <source>
        <dbReference type="RuleBase" id="RU362081"/>
    </source>
</evidence>
<keyword evidence="8 15" id="KW-0547">Nucleotide-binding</keyword>
<dbReference type="GO" id="GO:0005524">
    <property type="term" value="F:ATP binding"/>
    <property type="evidence" value="ECO:0007669"/>
    <property type="project" value="UniProtKB-UniRule"/>
</dbReference>
<dbReference type="InterPro" id="IPR017969">
    <property type="entry name" value="Heavy-metal-associated_CS"/>
</dbReference>
<dbReference type="GO" id="GO:0005886">
    <property type="term" value="C:plasma membrane"/>
    <property type="evidence" value="ECO:0007669"/>
    <property type="project" value="UniProtKB-SubCell"/>
</dbReference>
<dbReference type="AlphaFoldDB" id="A0A839JXL6"/>
<dbReference type="InterPro" id="IPR027256">
    <property type="entry name" value="P-typ_ATPase_IB"/>
</dbReference>
<dbReference type="InterPro" id="IPR023298">
    <property type="entry name" value="ATPase_P-typ_TM_dom_sf"/>
</dbReference>
<dbReference type="GO" id="GO:0046872">
    <property type="term" value="F:metal ion binding"/>
    <property type="evidence" value="ECO:0007669"/>
    <property type="project" value="UniProtKB-KW"/>
</dbReference>
<evidence type="ECO:0000256" key="5">
    <source>
        <dbReference type="ARBA" id="ARBA00022553"/>
    </source>
</evidence>
<dbReference type="SUPFAM" id="SSF81653">
    <property type="entry name" value="Calcium ATPase, transduction domain A"/>
    <property type="match status" value="1"/>
</dbReference>
<evidence type="ECO:0000313" key="17">
    <source>
        <dbReference type="EMBL" id="MBB2182413.1"/>
    </source>
</evidence>
<evidence type="ECO:0000256" key="3">
    <source>
        <dbReference type="ARBA" id="ARBA00022475"/>
    </source>
</evidence>
<dbReference type="GO" id="GO:0016887">
    <property type="term" value="F:ATP hydrolysis activity"/>
    <property type="evidence" value="ECO:0007669"/>
    <property type="project" value="InterPro"/>
</dbReference>
<evidence type="ECO:0000256" key="1">
    <source>
        <dbReference type="ARBA" id="ARBA00004651"/>
    </source>
</evidence>
<dbReference type="InterPro" id="IPR036163">
    <property type="entry name" value="HMA_dom_sf"/>
</dbReference>
<feature type="transmembrane region" description="Helical" evidence="15">
    <location>
        <begin position="348"/>
        <end position="373"/>
    </location>
</feature>
<dbReference type="CDD" id="cd00371">
    <property type="entry name" value="HMA"/>
    <property type="match status" value="1"/>
</dbReference>
<dbReference type="PROSITE" id="PS01047">
    <property type="entry name" value="HMA_1"/>
    <property type="match status" value="1"/>
</dbReference>
<dbReference type="InterPro" id="IPR051014">
    <property type="entry name" value="Cation_Transport_ATPase_IB"/>
</dbReference>
<dbReference type="PROSITE" id="PS50846">
    <property type="entry name" value="HMA_2"/>
    <property type="match status" value="1"/>
</dbReference>
<dbReference type="SFLD" id="SFLDF00027">
    <property type="entry name" value="p-type_atpase"/>
    <property type="match status" value="1"/>
</dbReference>
<dbReference type="InterPro" id="IPR001757">
    <property type="entry name" value="P_typ_ATPase"/>
</dbReference>
<evidence type="ECO:0000256" key="10">
    <source>
        <dbReference type="ARBA" id="ARBA00022967"/>
    </source>
</evidence>
<evidence type="ECO:0000256" key="2">
    <source>
        <dbReference type="ARBA" id="ARBA00006024"/>
    </source>
</evidence>
<dbReference type="Gene3D" id="3.40.1110.10">
    <property type="entry name" value="Calcium-transporting ATPase, cytoplasmic domain N"/>
    <property type="match status" value="1"/>
</dbReference>
<gene>
    <name evidence="17" type="primary">cadA</name>
    <name evidence="17" type="ORF">H0486_05930</name>
</gene>
<evidence type="ECO:0000313" key="18">
    <source>
        <dbReference type="Proteomes" id="UP000574276"/>
    </source>
</evidence>
<feature type="transmembrane region" description="Helical" evidence="15">
    <location>
        <begin position="321"/>
        <end position="342"/>
    </location>
</feature>
<organism evidence="17 18">
    <name type="scientific">Variimorphobacter saccharofermentans</name>
    <dbReference type="NCBI Taxonomy" id="2755051"/>
    <lineage>
        <taxon>Bacteria</taxon>
        <taxon>Bacillati</taxon>
        <taxon>Bacillota</taxon>
        <taxon>Clostridia</taxon>
        <taxon>Lachnospirales</taxon>
        <taxon>Lachnospiraceae</taxon>
        <taxon>Variimorphobacter</taxon>
    </lineage>
</organism>
<evidence type="ECO:0000256" key="8">
    <source>
        <dbReference type="ARBA" id="ARBA00022741"/>
    </source>
</evidence>
<dbReference type="NCBIfam" id="TIGR01494">
    <property type="entry name" value="ATPase_P-type"/>
    <property type="match status" value="1"/>
</dbReference>
<dbReference type="Proteomes" id="UP000574276">
    <property type="component" value="Unassembled WGS sequence"/>
</dbReference>
<dbReference type="Pfam" id="PF00403">
    <property type="entry name" value="HMA"/>
    <property type="match status" value="1"/>
</dbReference>
<dbReference type="InterPro" id="IPR018303">
    <property type="entry name" value="ATPase_P-typ_P_site"/>
</dbReference>
<dbReference type="InterPro" id="IPR023299">
    <property type="entry name" value="ATPase_P-typ_cyto_dom_N"/>
</dbReference>
<name>A0A839JXL6_9FIRM</name>
<dbReference type="InterPro" id="IPR044492">
    <property type="entry name" value="P_typ_ATPase_HD_dom"/>
</dbReference>
<evidence type="ECO:0000256" key="7">
    <source>
        <dbReference type="ARBA" id="ARBA00022723"/>
    </source>
</evidence>
<evidence type="ECO:0000256" key="4">
    <source>
        <dbReference type="ARBA" id="ARBA00022539"/>
    </source>
</evidence>
<keyword evidence="10" id="KW-1278">Translocase</keyword>
<evidence type="ECO:0000256" key="9">
    <source>
        <dbReference type="ARBA" id="ARBA00022840"/>
    </source>
</evidence>